<name>K1LAH9_CECL9</name>
<keyword evidence="2" id="KW-1185">Reference proteome</keyword>
<dbReference type="EMBL" id="AMGM01000133">
    <property type="protein sequence ID" value="EKB47403.1"/>
    <property type="molecule type" value="Genomic_DNA"/>
</dbReference>
<comment type="caution">
    <text evidence="1">The sequence shown here is derived from an EMBL/GenBank/DDBJ whole genome shotgun (WGS) entry which is preliminary data.</text>
</comment>
<proteinExistence type="predicted"/>
<reference evidence="1 2" key="1">
    <citation type="journal article" date="2012" name="J. Bacteriol.">
        <title>Draft Genome Sequence of Cecembia lonarensis Strain LW9T, Isolated from Lonar Lake, a Haloalkaline Lake in India.</title>
        <authorList>
            <person name="Shivaji S."/>
            <person name="Ara S."/>
            <person name="Singh A."/>
            <person name="Pinnaka A.K."/>
        </authorList>
    </citation>
    <scope>NUCLEOTIDE SEQUENCE [LARGE SCALE GENOMIC DNA]</scope>
    <source>
        <strain evidence="1 2">LW9</strain>
    </source>
</reference>
<organism evidence="1 2">
    <name type="scientific">Cecembia lonarensis (strain CCUG 58316 / KCTC 22772 / LW9)</name>
    <dbReference type="NCBI Taxonomy" id="1225176"/>
    <lineage>
        <taxon>Bacteria</taxon>
        <taxon>Pseudomonadati</taxon>
        <taxon>Bacteroidota</taxon>
        <taxon>Cytophagia</taxon>
        <taxon>Cytophagales</taxon>
        <taxon>Cyclobacteriaceae</taxon>
        <taxon>Cecembia</taxon>
    </lineage>
</organism>
<dbReference type="AlphaFoldDB" id="K1LAH9"/>
<evidence type="ECO:0000313" key="1">
    <source>
        <dbReference type="EMBL" id="EKB47403.1"/>
    </source>
</evidence>
<dbReference type="Proteomes" id="UP000004478">
    <property type="component" value="Unassembled WGS sequence"/>
</dbReference>
<protein>
    <submittedName>
        <fullName evidence="1">Uncharacterized protein</fullName>
    </submittedName>
</protein>
<sequence>MVGVQTEYGRNTLGGSYYDFGINRCKYSRLGGGVERVQMFSVQRSGERLKVNS</sequence>
<evidence type="ECO:0000313" key="2">
    <source>
        <dbReference type="Proteomes" id="UP000004478"/>
    </source>
</evidence>
<accession>K1LAH9</accession>
<gene>
    <name evidence="1" type="ORF">B879_03989</name>
</gene>